<dbReference type="InterPro" id="IPR026487">
    <property type="entry name" value="CHP04141"/>
</dbReference>
<protein>
    <submittedName>
        <fullName evidence="1">DUF6119 family protein</fullName>
    </submittedName>
</protein>
<gene>
    <name evidence="1" type="ORF">ACFFGT_10330</name>
</gene>
<organism evidence="1 2">
    <name type="scientific">Mucilaginibacter angelicae</name>
    <dbReference type="NCBI Taxonomy" id="869718"/>
    <lineage>
        <taxon>Bacteria</taxon>
        <taxon>Pseudomonadati</taxon>
        <taxon>Bacteroidota</taxon>
        <taxon>Sphingobacteriia</taxon>
        <taxon>Sphingobacteriales</taxon>
        <taxon>Sphingobacteriaceae</taxon>
        <taxon>Mucilaginibacter</taxon>
    </lineage>
</organism>
<reference evidence="1 2" key="1">
    <citation type="submission" date="2024-09" db="EMBL/GenBank/DDBJ databases">
        <authorList>
            <person name="Sun Q."/>
            <person name="Mori K."/>
        </authorList>
    </citation>
    <scope>NUCLEOTIDE SEQUENCE [LARGE SCALE GENOMIC DNA]</scope>
    <source>
        <strain evidence="1 2">NCAIM B.02415</strain>
    </source>
</reference>
<name>A0ABV6L589_9SPHI</name>
<evidence type="ECO:0000313" key="1">
    <source>
        <dbReference type="EMBL" id="MFC0514601.1"/>
    </source>
</evidence>
<comment type="caution">
    <text evidence="1">The sequence shown here is derived from an EMBL/GenBank/DDBJ whole genome shotgun (WGS) entry which is preliminary data.</text>
</comment>
<dbReference type="RefSeq" id="WP_377022445.1">
    <property type="nucleotide sequence ID" value="NZ_JBHLTS010000021.1"/>
</dbReference>
<dbReference type="EMBL" id="JBHLTS010000021">
    <property type="protein sequence ID" value="MFC0514601.1"/>
    <property type="molecule type" value="Genomic_DNA"/>
</dbReference>
<proteinExistence type="predicted"/>
<dbReference type="Pfam" id="PF19614">
    <property type="entry name" value="DUF6119"/>
    <property type="match status" value="1"/>
</dbReference>
<keyword evidence="2" id="KW-1185">Reference proteome</keyword>
<accession>A0ABV6L589</accession>
<sequence>MAEHFVDLKDSNSMKFTIKLGRPGRSIAELLKKRHTLAGPVNNWGSIVGAELYYGQAYESMPPWKGFIEEGAGELLPALTNQGAAALLFIPVGNQYLIYIFGYGFLSINDGFTEWDFGLKVVLNSIDSNGIKSLDSHTINQKAKNKRVQVATQAGIDEFDVDILQDLVSQISGKAVDASFAKTLTGGSSLSMTVDMQGTSVVRKSSQIMHRYAATSYQTNFKWIDFIAPEKDPLIIDALNLSLESALSDLVAHNGNHEFVLSYPSIVELENLDYITFGGFESTQEFDVITISDWVAEYRSSGYQQLAHNPTAISLDLHDGHGKVFKSFPFYRCLTTEIDYQGAVYILTSGTWFKLDADHYETVSRFFIQLSNSNEFKSGEQTNETTEEGYLKNSLRAGDELLDRKLYNNHGVKNTLEYGDIINDQAEVIHVKDGGSSAKLSHLFNQGTVSARLLLTDKTFRSGFRSKITNTTTKALFPLAAVVPANTTIVFRILKKGPEFTLPFFSKIILYDTYQKIKRMGYNFRLDWVEYV</sequence>
<dbReference type="Proteomes" id="UP001589828">
    <property type="component" value="Unassembled WGS sequence"/>
</dbReference>
<evidence type="ECO:0000313" key="2">
    <source>
        <dbReference type="Proteomes" id="UP001589828"/>
    </source>
</evidence>
<dbReference type="NCBIfam" id="TIGR04141">
    <property type="entry name" value="TIGR04141 family sporadically distributed protein"/>
    <property type="match status" value="1"/>
</dbReference>